<protein>
    <recommendedName>
        <fullName evidence="14">Ig-like domain-containing protein</fullName>
    </recommendedName>
</protein>
<comment type="caution">
    <text evidence="15">The sequence shown here is derived from an EMBL/GenBank/DDBJ whole genome shotgun (WGS) entry which is preliminary data.</text>
</comment>
<dbReference type="InterPro" id="IPR013783">
    <property type="entry name" value="Ig-like_fold"/>
</dbReference>
<dbReference type="InterPro" id="IPR036179">
    <property type="entry name" value="Ig-like_dom_sf"/>
</dbReference>
<gene>
    <name evidence="15" type="ORF">AGOR_G00217630</name>
</gene>
<dbReference type="InterPro" id="IPR003599">
    <property type="entry name" value="Ig_sub"/>
</dbReference>
<feature type="compositionally biased region" description="Polar residues" evidence="11">
    <location>
        <begin position="442"/>
        <end position="455"/>
    </location>
</feature>
<evidence type="ECO:0000256" key="10">
    <source>
        <dbReference type="ARBA" id="ARBA00046288"/>
    </source>
</evidence>
<feature type="region of interest" description="Disordered" evidence="11">
    <location>
        <begin position="391"/>
        <end position="455"/>
    </location>
</feature>
<dbReference type="GO" id="GO:0016020">
    <property type="term" value="C:membrane"/>
    <property type="evidence" value="ECO:0007669"/>
    <property type="project" value="TreeGrafter"/>
</dbReference>
<evidence type="ECO:0000256" key="12">
    <source>
        <dbReference type="SAM" id="Phobius"/>
    </source>
</evidence>
<evidence type="ECO:0000256" key="4">
    <source>
        <dbReference type="ARBA" id="ARBA00022692"/>
    </source>
</evidence>
<feature type="signal peptide" evidence="13">
    <location>
        <begin position="1"/>
        <end position="21"/>
    </location>
</feature>
<dbReference type="InterPro" id="IPR051874">
    <property type="entry name" value="Ig-like_domain-LISCH7"/>
</dbReference>
<dbReference type="GO" id="GO:0005923">
    <property type="term" value="C:bicellular tight junction"/>
    <property type="evidence" value="ECO:0007669"/>
    <property type="project" value="UniProtKB-SubCell"/>
</dbReference>
<dbReference type="InterPro" id="IPR007110">
    <property type="entry name" value="Ig-like_dom"/>
</dbReference>
<evidence type="ECO:0000256" key="7">
    <source>
        <dbReference type="ARBA" id="ARBA00023136"/>
    </source>
</evidence>
<dbReference type="AlphaFoldDB" id="A0A8T3CMZ1"/>
<dbReference type="GO" id="GO:0012505">
    <property type="term" value="C:endomembrane system"/>
    <property type="evidence" value="ECO:0007669"/>
    <property type="project" value="UniProtKB-SubCell"/>
</dbReference>
<feature type="compositionally biased region" description="Polar residues" evidence="11">
    <location>
        <begin position="313"/>
        <end position="340"/>
    </location>
</feature>
<sequence length="513" mass="57428">MVSRKMWQITLMWFAVLRCEGIEVTVGDERKYARLFEEVVLPCHYSSTSSQTAVVQWWYKSYCRDRTRDSFSFPETLLYQRSEFPGSSHLDCSDSARTVRIIASIRGSSTTVAEYYREREDIDIINQFDLRIGHLQWGDSGVYQCKVVISDDPEGKNEAQVELLVLGKIGALDDLLPGFDVEVMPDWVFVGLIIVGGCFFLLVVGICWCQCCPHSCFCYLPCCCCRRSCCCPQHLYEAGKVVRSQPIFISGVPTMFPIVPPSLIQPNMASPLPLENIVVGASSLPELRSVPDRDSDSQRSCPPIQKKAFPPTGMSSSQELRSPTPPQRSNQAEEQISRWNPRSEHLQRKALHGGGGRGMGQSRRTGSLDELEEFALLCGRRGRRAFALELRESEEDSAPPSTQKRHNSTSPQHDDTFLGSTPPGREGRSQGDGRGEGDTHSKTSSGTSSDCYLSISPINQHKDGIPLLPYCEVERHGITRTPKNPTRTPKERKAEPKKHRKTNGLLKRDSLKV</sequence>
<keyword evidence="8" id="KW-1015">Disulfide bond</keyword>
<evidence type="ECO:0000256" key="2">
    <source>
        <dbReference type="ARBA" id="ARBA00009491"/>
    </source>
</evidence>
<dbReference type="OrthoDB" id="8943907at2759"/>
<evidence type="ECO:0000256" key="8">
    <source>
        <dbReference type="ARBA" id="ARBA00023157"/>
    </source>
</evidence>
<evidence type="ECO:0000256" key="9">
    <source>
        <dbReference type="ARBA" id="ARBA00023319"/>
    </source>
</evidence>
<dbReference type="Pfam" id="PF05624">
    <property type="entry name" value="LSR"/>
    <property type="match status" value="1"/>
</dbReference>
<evidence type="ECO:0000256" key="11">
    <source>
        <dbReference type="SAM" id="MobiDB-lite"/>
    </source>
</evidence>
<dbReference type="PANTHER" id="PTHR15923">
    <property type="entry name" value="TRANSMEMBRANE AND IMMUNOGLOBULIN DOMAIN-CONTAINING PROTEIN"/>
    <property type="match status" value="1"/>
</dbReference>
<comment type="subcellular location">
    <subcellularLocation>
        <location evidence="1">Cell junction</location>
        <location evidence="1">Tight junction</location>
    </subcellularLocation>
    <subcellularLocation>
        <location evidence="10">Endomembrane system</location>
        <topology evidence="10">Single-pass type I membrane protein</topology>
    </subcellularLocation>
</comment>
<dbReference type="GO" id="GO:0031016">
    <property type="term" value="P:pancreas development"/>
    <property type="evidence" value="ECO:0007669"/>
    <property type="project" value="TreeGrafter"/>
</dbReference>
<feature type="chain" id="PRO_5035920924" description="Ig-like domain-containing protein" evidence="13">
    <location>
        <begin position="22"/>
        <end position="513"/>
    </location>
</feature>
<organism evidence="15 16">
    <name type="scientific">Albula goreensis</name>
    <dbReference type="NCBI Taxonomy" id="1534307"/>
    <lineage>
        <taxon>Eukaryota</taxon>
        <taxon>Metazoa</taxon>
        <taxon>Chordata</taxon>
        <taxon>Craniata</taxon>
        <taxon>Vertebrata</taxon>
        <taxon>Euteleostomi</taxon>
        <taxon>Actinopterygii</taxon>
        <taxon>Neopterygii</taxon>
        <taxon>Teleostei</taxon>
        <taxon>Albuliformes</taxon>
        <taxon>Albulidae</taxon>
        <taxon>Albula</taxon>
    </lineage>
</organism>
<keyword evidence="9" id="KW-0393">Immunoglobulin domain</keyword>
<dbReference type="SUPFAM" id="SSF48726">
    <property type="entry name" value="Immunoglobulin"/>
    <property type="match status" value="1"/>
</dbReference>
<keyword evidence="3" id="KW-0796">Tight junction</keyword>
<dbReference type="SMART" id="SM00409">
    <property type="entry name" value="IG"/>
    <property type="match status" value="1"/>
</dbReference>
<dbReference type="Gene3D" id="2.60.40.10">
    <property type="entry name" value="Immunoglobulins"/>
    <property type="match status" value="1"/>
</dbReference>
<proteinExistence type="inferred from homology"/>
<keyword evidence="13" id="KW-0732">Signal</keyword>
<keyword evidence="5" id="KW-0965">Cell junction</keyword>
<keyword evidence="7 12" id="KW-0472">Membrane</keyword>
<feature type="domain" description="Ig-like" evidence="14">
    <location>
        <begin position="37"/>
        <end position="162"/>
    </location>
</feature>
<dbReference type="EMBL" id="JAERUA010000021">
    <property type="protein sequence ID" value="KAI1885190.1"/>
    <property type="molecule type" value="Genomic_DNA"/>
</dbReference>
<feature type="transmembrane region" description="Helical" evidence="12">
    <location>
        <begin position="187"/>
        <end position="209"/>
    </location>
</feature>
<reference evidence="15" key="1">
    <citation type="submission" date="2021-01" db="EMBL/GenBank/DDBJ databases">
        <authorList>
            <person name="Zahm M."/>
            <person name="Roques C."/>
            <person name="Cabau C."/>
            <person name="Klopp C."/>
            <person name="Donnadieu C."/>
            <person name="Jouanno E."/>
            <person name="Lampietro C."/>
            <person name="Louis A."/>
            <person name="Herpin A."/>
            <person name="Echchiki A."/>
            <person name="Berthelot C."/>
            <person name="Parey E."/>
            <person name="Roest-Crollius H."/>
            <person name="Braasch I."/>
            <person name="Postlethwait J."/>
            <person name="Bobe J."/>
            <person name="Montfort J."/>
            <person name="Bouchez O."/>
            <person name="Begum T."/>
            <person name="Mejri S."/>
            <person name="Adams A."/>
            <person name="Chen W.-J."/>
            <person name="Guiguen Y."/>
        </authorList>
    </citation>
    <scope>NUCLEOTIDE SEQUENCE</scope>
    <source>
        <tissue evidence="15">Blood</tissue>
    </source>
</reference>
<comment type="similarity">
    <text evidence="2">Belongs to the immunoglobulin superfamily. LISCH7 family.</text>
</comment>
<evidence type="ECO:0000313" key="15">
    <source>
        <dbReference type="EMBL" id="KAI1885190.1"/>
    </source>
</evidence>
<dbReference type="PROSITE" id="PS50835">
    <property type="entry name" value="IG_LIKE"/>
    <property type="match status" value="1"/>
</dbReference>
<feature type="compositionally biased region" description="Basic and acidic residues" evidence="11">
    <location>
        <begin position="425"/>
        <end position="441"/>
    </location>
</feature>
<evidence type="ECO:0000259" key="14">
    <source>
        <dbReference type="PROSITE" id="PS50835"/>
    </source>
</evidence>
<evidence type="ECO:0000256" key="6">
    <source>
        <dbReference type="ARBA" id="ARBA00022989"/>
    </source>
</evidence>
<accession>A0A8T3CMZ1</accession>
<keyword evidence="4 12" id="KW-0812">Transmembrane</keyword>
<dbReference type="PANTHER" id="PTHR15923:SF0">
    <property type="entry name" value="IMMUNOGLOBULIN-LIKE DOMAIN-CONTAINING RECEPTOR 2"/>
    <property type="match status" value="1"/>
</dbReference>
<feature type="region of interest" description="Disordered" evidence="11">
    <location>
        <begin position="476"/>
        <end position="513"/>
    </location>
</feature>
<evidence type="ECO:0000256" key="3">
    <source>
        <dbReference type="ARBA" id="ARBA00022427"/>
    </source>
</evidence>
<feature type="region of interest" description="Disordered" evidence="11">
    <location>
        <begin position="288"/>
        <end position="344"/>
    </location>
</feature>
<dbReference type="Proteomes" id="UP000829720">
    <property type="component" value="Unassembled WGS sequence"/>
</dbReference>
<dbReference type="InterPro" id="IPR008664">
    <property type="entry name" value="LISCH7"/>
</dbReference>
<evidence type="ECO:0000256" key="5">
    <source>
        <dbReference type="ARBA" id="ARBA00022949"/>
    </source>
</evidence>
<evidence type="ECO:0000256" key="13">
    <source>
        <dbReference type="SAM" id="SignalP"/>
    </source>
</evidence>
<keyword evidence="6 12" id="KW-1133">Transmembrane helix</keyword>
<keyword evidence="16" id="KW-1185">Reference proteome</keyword>
<evidence type="ECO:0000313" key="16">
    <source>
        <dbReference type="Proteomes" id="UP000829720"/>
    </source>
</evidence>
<evidence type="ECO:0000256" key="1">
    <source>
        <dbReference type="ARBA" id="ARBA00004435"/>
    </source>
</evidence>
<name>A0A8T3CMZ1_9TELE</name>